<reference evidence="3" key="1">
    <citation type="submission" date="2017-02" db="UniProtKB">
        <authorList>
            <consortium name="WormBaseParasite"/>
        </authorList>
    </citation>
    <scope>IDENTIFICATION</scope>
</reference>
<reference evidence="1 2" key="2">
    <citation type="submission" date="2018-10" db="EMBL/GenBank/DDBJ databases">
        <authorList>
            <consortium name="Pathogen Informatics"/>
        </authorList>
    </citation>
    <scope>NUCLEOTIDE SEQUENCE [LARGE SCALE GENOMIC DNA]</scope>
</reference>
<organism evidence="3">
    <name type="scientific">Enterobius vermicularis</name>
    <name type="common">Human pinworm</name>
    <dbReference type="NCBI Taxonomy" id="51028"/>
    <lineage>
        <taxon>Eukaryota</taxon>
        <taxon>Metazoa</taxon>
        <taxon>Ecdysozoa</taxon>
        <taxon>Nematoda</taxon>
        <taxon>Chromadorea</taxon>
        <taxon>Rhabditida</taxon>
        <taxon>Spirurina</taxon>
        <taxon>Oxyuridomorpha</taxon>
        <taxon>Oxyuroidea</taxon>
        <taxon>Oxyuridae</taxon>
        <taxon>Enterobius</taxon>
    </lineage>
</organism>
<evidence type="ECO:0000313" key="1">
    <source>
        <dbReference type="EMBL" id="VDD86578.1"/>
    </source>
</evidence>
<accession>A0A0N4UWX8</accession>
<proteinExistence type="predicted"/>
<dbReference type="EMBL" id="UXUI01007257">
    <property type="protein sequence ID" value="VDD86578.1"/>
    <property type="molecule type" value="Genomic_DNA"/>
</dbReference>
<dbReference type="AlphaFoldDB" id="A0A0N4UWX8"/>
<dbReference type="Proteomes" id="UP000274131">
    <property type="component" value="Unassembled WGS sequence"/>
</dbReference>
<name>A0A0N4UWX8_ENTVE</name>
<sequence>MHIYNRTLLRTKSVRSEAAESSSTTSGFDYAEGYLAVLNYSAWNVREMGGAPYLPTAAAALYRGLGIDWKGEGGGEGGEARVREEFSRKKLANLILANRKS</sequence>
<protein>
    <submittedName>
        <fullName evidence="1 3">Uncharacterized protein</fullName>
    </submittedName>
</protein>
<dbReference type="WBParaSite" id="EVEC_0000201301-mRNA-1">
    <property type="protein sequence ID" value="EVEC_0000201301-mRNA-1"/>
    <property type="gene ID" value="EVEC_0000201301"/>
</dbReference>
<gene>
    <name evidence="1" type="ORF">EVEC_LOCUS1721</name>
</gene>
<evidence type="ECO:0000313" key="2">
    <source>
        <dbReference type="Proteomes" id="UP000274131"/>
    </source>
</evidence>
<keyword evidence="2" id="KW-1185">Reference proteome</keyword>
<evidence type="ECO:0000313" key="3">
    <source>
        <dbReference type="WBParaSite" id="EVEC_0000201301-mRNA-1"/>
    </source>
</evidence>